<evidence type="ECO:0000256" key="1">
    <source>
        <dbReference type="SAM" id="MobiDB-lite"/>
    </source>
</evidence>
<feature type="compositionally biased region" description="Polar residues" evidence="1">
    <location>
        <begin position="39"/>
        <end position="53"/>
    </location>
</feature>
<keyword evidence="3" id="KW-1185">Reference proteome</keyword>
<dbReference type="AlphaFoldDB" id="A0A4Z2HGV3"/>
<gene>
    <name evidence="2" type="ORF">EYF80_024696</name>
</gene>
<protein>
    <submittedName>
        <fullName evidence="2">Uncharacterized protein</fullName>
    </submittedName>
</protein>
<feature type="compositionally biased region" description="Basic and acidic residues" evidence="1">
    <location>
        <begin position="24"/>
        <end position="33"/>
    </location>
</feature>
<feature type="region of interest" description="Disordered" evidence="1">
    <location>
        <begin position="18"/>
        <end position="85"/>
    </location>
</feature>
<evidence type="ECO:0000313" key="3">
    <source>
        <dbReference type="Proteomes" id="UP000314294"/>
    </source>
</evidence>
<sequence length="85" mass="9480">MCSRREAALLSVVASIGRQVSKTPSHEYKDWNPKRQSPPAGSSRQSRVLTDSVSPERGSYCSAGIRPSGALPRRRRRKINKVMNK</sequence>
<accession>A0A4Z2HGV3</accession>
<reference evidence="2 3" key="1">
    <citation type="submission" date="2019-03" db="EMBL/GenBank/DDBJ databases">
        <title>First draft genome of Liparis tanakae, snailfish: a comprehensive survey of snailfish specific genes.</title>
        <authorList>
            <person name="Kim W."/>
            <person name="Song I."/>
            <person name="Jeong J.-H."/>
            <person name="Kim D."/>
            <person name="Kim S."/>
            <person name="Ryu S."/>
            <person name="Song J.Y."/>
            <person name="Lee S.K."/>
        </authorList>
    </citation>
    <scope>NUCLEOTIDE SEQUENCE [LARGE SCALE GENOMIC DNA]</scope>
    <source>
        <tissue evidence="2">Muscle</tissue>
    </source>
</reference>
<comment type="caution">
    <text evidence="2">The sequence shown here is derived from an EMBL/GenBank/DDBJ whole genome shotgun (WGS) entry which is preliminary data.</text>
</comment>
<dbReference type="Proteomes" id="UP000314294">
    <property type="component" value="Unassembled WGS sequence"/>
</dbReference>
<proteinExistence type="predicted"/>
<name>A0A4Z2HGV3_9TELE</name>
<organism evidence="2 3">
    <name type="scientific">Liparis tanakae</name>
    <name type="common">Tanaka's snailfish</name>
    <dbReference type="NCBI Taxonomy" id="230148"/>
    <lineage>
        <taxon>Eukaryota</taxon>
        <taxon>Metazoa</taxon>
        <taxon>Chordata</taxon>
        <taxon>Craniata</taxon>
        <taxon>Vertebrata</taxon>
        <taxon>Euteleostomi</taxon>
        <taxon>Actinopterygii</taxon>
        <taxon>Neopterygii</taxon>
        <taxon>Teleostei</taxon>
        <taxon>Neoteleostei</taxon>
        <taxon>Acanthomorphata</taxon>
        <taxon>Eupercaria</taxon>
        <taxon>Perciformes</taxon>
        <taxon>Cottioidei</taxon>
        <taxon>Cottales</taxon>
        <taxon>Liparidae</taxon>
        <taxon>Liparis</taxon>
    </lineage>
</organism>
<evidence type="ECO:0000313" key="2">
    <source>
        <dbReference type="EMBL" id="TNN65087.1"/>
    </source>
</evidence>
<feature type="compositionally biased region" description="Basic residues" evidence="1">
    <location>
        <begin position="72"/>
        <end position="85"/>
    </location>
</feature>
<dbReference type="EMBL" id="SRLO01000241">
    <property type="protein sequence ID" value="TNN65087.1"/>
    <property type="molecule type" value="Genomic_DNA"/>
</dbReference>